<evidence type="ECO:0000256" key="4">
    <source>
        <dbReference type="ARBA" id="ARBA00013204"/>
    </source>
</evidence>
<evidence type="ECO:0000313" key="10">
    <source>
        <dbReference type="EMBL" id="KQC31813.1"/>
    </source>
</evidence>
<evidence type="ECO:0000256" key="8">
    <source>
        <dbReference type="ARBA" id="ARBA00023239"/>
    </source>
</evidence>
<dbReference type="Pfam" id="PF03306">
    <property type="entry name" value="AAL_decarboxy"/>
    <property type="match status" value="1"/>
</dbReference>
<dbReference type="CDD" id="cd17299">
    <property type="entry name" value="acetolactate_decarboxylase"/>
    <property type="match status" value="1"/>
</dbReference>
<evidence type="ECO:0000256" key="3">
    <source>
        <dbReference type="ARBA" id="ARBA00007106"/>
    </source>
</evidence>
<keyword evidence="6 9" id="KW-0210">Decarboxylase</keyword>
<dbReference type="EMBL" id="LCTZ01000002">
    <property type="protein sequence ID" value="KQC31813.1"/>
    <property type="molecule type" value="Genomic_DNA"/>
</dbReference>
<dbReference type="GO" id="GO:0045151">
    <property type="term" value="P:acetoin biosynthetic process"/>
    <property type="evidence" value="ECO:0007669"/>
    <property type="project" value="UniProtKB-UniRule"/>
</dbReference>
<evidence type="ECO:0000256" key="7">
    <source>
        <dbReference type="ARBA" id="ARBA00023061"/>
    </source>
</evidence>
<dbReference type="GO" id="GO:0047605">
    <property type="term" value="F:acetolactate decarboxylase activity"/>
    <property type="evidence" value="ECO:0007669"/>
    <property type="project" value="UniProtKB-UniRule"/>
</dbReference>
<keyword evidence="11" id="KW-1185">Reference proteome</keyword>
<dbReference type="Proteomes" id="UP000050827">
    <property type="component" value="Unassembled WGS sequence"/>
</dbReference>
<dbReference type="STRING" id="346185.AAY42_16560"/>
<dbReference type="Gene3D" id="3.30.1330.80">
    <property type="entry name" value="Hypothetical protein, similar to alpha- acetolactate decarboxylase, domain 2"/>
    <property type="match status" value="2"/>
</dbReference>
<dbReference type="AlphaFoldDB" id="A0A0Q1C3K6"/>
<comment type="catalytic activity">
    <reaction evidence="1 9">
        <text>(2S)-2-acetolactate + H(+) = (R)-acetoin + CO2</text>
        <dbReference type="Rhea" id="RHEA:21580"/>
        <dbReference type="ChEBI" id="CHEBI:15378"/>
        <dbReference type="ChEBI" id="CHEBI:15686"/>
        <dbReference type="ChEBI" id="CHEBI:16526"/>
        <dbReference type="ChEBI" id="CHEBI:58476"/>
        <dbReference type="EC" id="4.1.1.5"/>
    </reaction>
</comment>
<dbReference type="PANTHER" id="PTHR35524:SF1">
    <property type="entry name" value="ALPHA-ACETOLACTATE DECARBOXYLASE"/>
    <property type="match status" value="1"/>
</dbReference>
<comment type="pathway">
    <text evidence="2 9">Polyol metabolism; (R,R)-butane-2,3-diol biosynthesis; (R,R)-butane-2,3-diol from pyruvate: step 2/3.</text>
</comment>
<dbReference type="EC" id="4.1.1.5" evidence="4 9"/>
<sequence>MVNDTYYHYSIWWAFVNKVFDADLSVATLKTKGDTGLGSFNLLDGEMVMIDGIAYRVREDGSISEGADSDTIVYANAAFFNEEITIELKNQPTTDIELLKSNLLETIPSKNFFYVFKINGVFNYMKCGGLKKQEPPFDEGLDVLIPNRPIFEGNDVSGTIVGFYCPDFIGNINVKGFHFHFISDDKKLGGHVMDFKSSNILNVGIDKKTDYHFVLPDNTDFENVSLEKEFQYKKN</sequence>
<dbReference type="SUPFAM" id="SSF117856">
    <property type="entry name" value="AF0104/ALDC/Ptd012-like"/>
    <property type="match status" value="1"/>
</dbReference>
<evidence type="ECO:0000313" key="11">
    <source>
        <dbReference type="Proteomes" id="UP000050827"/>
    </source>
</evidence>
<dbReference type="UniPathway" id="UPA00626">
    <property type="reaction ID" value="UER00678"/>
</dbReference>
<dbReference type="InterPro" id="IPR005128">
    <property type="entry name" value="Acetolactate_a_deCO2ase"/>
</dbReference>
<comment type="similarity">
    <text evidence="3 9">Belongs to the alpha-acetolactate decarboxylase family.</text>
</comment>
<name>A0A0Q1C3K6_9FLAO</name>
<accession>A0A0Q1C3K6</accession>
<comment type="caution">
    <text evidence="10">The sequence shown here is derived from an EMBL/GenBank/DDBJ whole genome shotgun (WGS) entry which is preliminary data.</text>
</comment>
<keyword evidence="7 9" id="KW-0005">Acetoin biosynthesis</keyword>
<dbReference type="PANTHER" id="PTHR35524">
    <property type="entry name" value="ALPHA-ACETOLACTATE DECARBOXYLASE"/>
    <property type="match status" value="1"/>
</dbReference>
<evidence type="ECO:0000256" key="9">
    <source>
        <dbReference type="PIRNR" id="PIRNR001332"/>
    </source>
</evidence>
<evidence type="ECO:0000256" key="6">
    <source>
        <dbReference type="ARBA" id="ARBA00022793"/>
    </source>
</evidence>
<protein>
    <recommendedName>
        <fullName evidence="5 9">Alpha-acetolactate decarboxylase</fullName>
        <ecNumber evidence="4 9">4.1.1.5</ecNumber>
    </recommendedName>
</protein>
<dbReference type="PIRSF" id="PIRSF001332">
    <property type="entry name" value="Acetolac_decarb"/>
    <property type="match status" value="1"/>
</dbReference>
<evidence type="ECO:0000256" key="1">
    <source>
        <dbReference type="ARBA" id="ARBA00001784"/>
    </source>
</evidence>
<gene>
    <name evidence="10" type="ORF">AAY42_16560</name>
</gene>
<evidence type="ECO:0000256" key="5">
    <source>
        <dbReference type="ARBA" id="ARBA00020164"/>
    </source>
</evidence>
<evidence type="ECO:0000256" key="2">
    <source>
        <dbReference type="ARBA" id="ARBA00005170"/>
    </source>
</evidence>
<keyword evidence="8 9" id="KW-0456">Lyase</keyword>
<reference evidence="10 11" key="1">
    <citation type="submission" date="2015-04" db="EMBL/GenBank/DDBJ databases">
        <title>Complete genome of flavobacterium.</title>
        <authorList>
            <person name="Kwon Y.M."/>
            <person name="Kim S.-J."/>
        </authorList>
    </citation>
    <scope>NUCLEOTIDE SEQUENCE [LARGE SCALE GENOMIC DNA]</scope>
    <source>
        <strain evidence="10 11">DK169</strain>
    </source>
</reference>
<organism evidence="10 11">
    <name type="scientific">Flagellimonas eckloniae</name>
    <dbReference type="NCBI Taxonomy" id="346185"/>
    <lineage>
        <taxon>Bacteria</taxon>
        <taxon>Pseudomonadati</taxon>
        <taxon>Bacteroidota</taxon>
        <taxon>Flavobacteriia</taxon>
        <taxon>Flavobacteriales</taxon>
        <taxon>Flavobacteriaceae</taxon>
        <taxon>Flagellimonas</taxon>
    </lineage>
</organism>
<proteinExistence type="inferred from homology"/>